<dbReference type="InterPro" id="IPR036390">
    <property type="entry name" value="WH_DNA-bd_sf"/>
</dbReference>
<dbReference type="InterPro" id="IPR037171">
    <property type="entry name" value="NagB/RpiA_transferase-like"/>
</dbReference>
<dbReference type="Pfam" id="PF00455">
    <property type="entry name" value="DeoRC"/>
    <property type="match status" value="1"/>
</dbReference>
<dbReference type="InterPro" id="IPR014036">
    <property type="entry name" value="DeoR-like_C"/>
</dbReference>
<feature type="domain" description="HTH deoR-type" evidence="4">
    <location>
        <begin position="3"/>
        <end position="58"/>
    </location>
</feature>
<dbReference type="GO" id="GO:0003700">
    <property type="term" value="F:DNA-binding transcription factor activity"/>
    <property type="evidence" value="ECO:0007669"/>
    <property type="project" value="InterPro"/>
</dbReference>
<dbReference type="PRINTS" id="PR00037">
    <property type="entry name" value="HTHLACR"/>
</dbReference>
<proteinExistence type="predicted"/>
<evidence type="ECO:0000256" key="1">
    <source>
        <dbReference type="ARBA" id="ARBA00023015"/>
    </source>
</evidence>
<comment type="caution">
    <text evidence="5">The sequence shown here is derived from an EMBL/GenBank/DDBJ whole genome shotgun (WGS) entry which is preliminary data.</text>
</comment>
<evidence type="ECO:0000259" key="4">
    <source>
        <dbReference type="PROSITE" id="PS51000"/>
    </source>
</evidence>
<evidence type="ECO:0000256" key="2">
    <source>
        <dbReference type="ARBA" id="ARBA00023125"/>
    </source>
</evidence>
<dbReference type="InterPro" id="IPR018356">
    <property type="entry name" value="Tscrpt_reg_HTH_DeoR_CS"/>
</dbReference>
<dbReference type="SUPFAM" id="SSF46785">
    <property type="entry name" value="Winged helix' DNA-binding domain"/>
    <property type="match status" value="1"/>
</dbReference>
<keyword evidence="2" id="KW-0238">DNA-binding</keyword>
<keyword evidence="1" id="KW-0805">Transcription regulation</keyword>
<dbReference type="SMART" id="SM00420">
    <property type="entry name" value="HTH_DEOR"/>
    <property type="match status" value="1"/>
</dbReference>
<dbReference type="GO" id="GO:0003677">
    <property type="term" value="F:DNA binding"/>
    <property type="evidence" value="ECO:0007669"/>
    <property type="project" value="UniProtKB-KW"/>
</dbReference>
<dbReference type="EMBL" id="JAADJU010000015">
    <property type="protein sequence ID" value="NMP29572.1"/>
    <property type="molecule type" value="Genomic_DNA"/>
</dbReference>
<name>A0A848MRU8_9GAMM</name>
<gene>
    <name evidence="5" type="ORF">GW590_22235</name>
</gene>
<dbReference type="Gene3D" id="1.10.10.10">
    <property type="entry name" value="Winged helix-like DNA-binding domain superfamily/Winged helix DNA-binding domain"/>
    <property type="match status" value="1"/>
</dbReference>
<keyword evidence="3" id="KW-0804">Transcription</keyword>
<reference evidence="5 6" key="2">
    <citation type="submission" date="2020-06" db="EMBL/GenBank/DDBJ databases">
        <title>Polyphasic characterization of a Rahnella strain isolated from tree sap.</title>
        <authorList>
            <person name="Kim I.S."/>
        </authorList>
    </citation>
    <scope>NUCLEOTIDE SEQUENCE [LARGE SCALE GENOMIC DNA]</scope>
    <source>
        <strain evidence="5 6">SAP-1</strain>
    </source>
</reference>
<dbReference type="RefSeq" id="WP_169405281.1">
    <property type="nucleotide sequence ID" value="NZ_JAADJU010000015.1"/>
</dbReference>
<sequence>MLPTERRDFIFRYVHENQVAAINILASLMSVSHMTIRRDVEELEREGKITRVSGGLKLNEALRQELAYNDKAQLHHRRKILLGKYAANCVEDGLVVYLDAGTTTFEIARCLAQRFHLTVITNDFSISQYLMDKPQVNLFHIGGEVDKRNYSTVGICAASFLKSLNIDIAFISSSSWDLRHGVSTPYEGKAIVKQAVVNVSRRNILISDSSKYGKYGKYNIFPLAEIKEIITDSLLPVEDQVSIQNEGVKLHVVNVE</sequence>
<dbReference type="AlphaFoldDB" id="A0A848MRU8"/>
<dbReference type="PROSITE" id="PS00894">
    <property type="entry name" value="HTH_DEOR_1"/>
    <property type="match status" value="1"/>
</dbReference>
<dbReference type="SMART" id="SM01134">
    <property type="entry name" value="DeoRC"/>
    <property type="match status" value="1"/>
</dbReference>
<reference evidence="5 6" key="1">
    <citation type="submission" date="2020-01" db="EMBL/GenBank/DDBJ databases">
        <authorList>
            <person name="Lee S.D."/>
        </authorList>
    </citation>
    <scope>NUCLEOTIDE SEQUENCE [LARGE SCALE GENOMIC DNA]</scope>
    <source>
        <strain evidence="5 6">SAP-1</strain>
    </source>
</reference>
<dbReference type="Pfam" id="PF08220">
    <property type="entry name" value="HTH_DeoR"/>
    <property type="match status" value="1"/>
</dbReference>
<dbReference type="InterPro" id="IPR001034">
    <property type="entry name" value="DeoR_HTH"/>
</dbReference>
<dbReference type="PANTHER" id="PTHR30363:SF58">
    <property type="entry name" value="REGULATORY PROTEIN, DEOR FAMILY"/>
    <property type="match status" value="1"/>
</dbReference>
<dbReference type="InterPro" id="IPR050313">
    <property type="entry name" value="Carb_Metab_HTH_regulators"/>
</dbReference>
<accession>A0A848MRU8</accession>
<organism evidence="5 6">
    <name type="scientific">Rouxiella aceris</name>
    <dbReference type="NCBI Taxonomy" id="2703884"/>
    <lineage>
        <taxon>Bacteria</taxon>
        <taxon>Pseudomonadati</taxon>
        <taxon>Pseudomonadota</taxon>
        <taxon>Gammaproteobacteria</taxon>
        <taxon>Enterobacterales</taxon>
        <taxon>Yersiniaceae</taxon>
        <taxon>Rouxiella</taxon>
    </lineage>
</organism>
<dbReference type="PANTHER" id="PTHR30363">
    <property type="entry name" value="HTH-TYPE TRANSCRIPTIONAL REGULATOR SRLR-RELATED"/>
    <property type="match status" value="1"/>
</dbReference>
<protein>
    <submittedName>
        <fullName evidence="5">DeoR/GlpR transcriptional regulator</fullName>
    </submittedName>
</protein>
<keyword evidence="6" id="KW-1185">Reference proteome</keyword>
<dbReference type="SUPFAM" id="SSF100950">
    <property type="entry name" value="NagB/RpiA/CoA transferase-like"/>
    <property type="match status" value="1"/>
</dbReference>
<evidence type="ECO:0000256" key="3">
    <source>
        <dbReference type="ARBA" id="ARBA00023163"/>
    </source>
</evidence>
<evidence type="ECO:0000313" key="5">
    <source>
        <dbReference type="EMBL" id="NMP29572.1"/>
    </source>
</evidence>
<dbReference type="Proteomes" id="UP000585363">
    <property type="component" value="Unassembled WGS sequence"/>
</dbReference>
<dbReference type="InterPro" id="IPR036388">
    <property type="entry name" value="WH-like_DNA-bd_sf"/>
</dbReference>
<dbReference type="Gene3D" id="3.40.50.1360">
    <property type="match status" value="1"/>
</dbReference>
<dbReference type="PROSITE" id="PS51000">
    <property type="entry name" value="HTH_DEOR_2"/>
    <property type="match status" value="1"/>
</dbReference>
<evidence type="ECO:0000313" key="6">
    <source>
        <dbReference type="Proteomes" id="UP000585363"/>
    </source>
</evidence>